<accession>K0KUV1</accession>
<feature type="compositionally biased region" description="Acidic residues" evidence="1">
    <location>
        <begin position="430"/>
        <end position="445"/>
    </location>
</feature>
<feature type="region of interest" description="Disordered" evidence="1">
    <location>
        <begin position="1"/>
        <end position="167"/>
    </location>
</feature>
<dbReference type="PANTHER" id="PTHR16461">
    <property type="entry name" value="TOLL-INTERACTING PROTEIN"/>
    <property type="match status" value="1"/>
</dbReference>
<dbReference type="SUPFAM" id="SSF46934">
    <property type="entry name" value="UBA-like"/>
    <property type="match status" value="1"/>
</dbReference>
<sequence length="445" mass="50494">MAKGNKNLGGIKPEKAAATTAVTTDSGDQEEGTILNDDLSDDEETSKKDESKSDSKEGSKDVAAKDDKIEDLETGKTEEVKDTKDGNVSVKESKDVETKSEVKEDSISDSKVEESKDTTSTAKIEKTTTEDVPTTSTTATTEDPPAPPPKPARPLSPRQEAKKNLKEAFPTIDDKTIESILIASSFKLEPAFNALLYLSDPEAIKFEEVVVPNEAPTPRRQLSQLEQDELLAKKLDEEFNKSQRRERERHRRRQQYQQQQGQQGEGYYPGDQRSTRSGTRQGPYQDREEEDDDMFSNFVEKDLPQIKEQFSKNIEDTKTKFNSWVSGWKKQYQTTTEEWQNNNRSQGQSQQQQNRTRRYEFEEDPEEVDVGQTFGGISLGNNDDSNESKPKLPNRNRSESTDLYGTPKNSNKKWEPLQSKKPDPIKLNNDDDDDFLLSDDEDLKK</sequence>
<name>K0KUV1_WICCF</name>
<feature type="compositionally biased region" description="Basic and acidic residues" evidence="1">
    <location>
        <begin position="45"/>
        <end position="129"/>
    </location>
</feature>
<dbReference type="PANTHER" id="PTHR16461:SF5">
    <property type="entry name" value="TOLL-INTERACTING PROTEIN"/>
    <property type="match status" value="1"/>
</dbReference>
<dbReference type="HOGENOM" id="CLU_037447_0_0_1"/>
<feature type="compositionally biased region" description="Pro residues" evidence="1">
    <location>
        <begin position="144"/>
        <end position="154"/>
    </location>
</feature>
<evidence type="ECO:0000259" key="2">
    <source>
        <dbReference type="PROSITE" id="PS51140"/>
    </source>
</evidence>
<gene>
    <name evidence="3" type="ORF">BN7_6609</name>
</gene>
<dbReference type="SMART" id="SM00546">
    <property type="entry name" value="CUE"/>
    <property type="match status" value="1"/>
</dbReference>
<dbReference type="InterPro" id="IPR003892">
    <property type="entry name" value="CUE"/>
</dbReference>
<dbReference type="FunFam" id="1.10.8.10:FF:000064">
    <property type="entry name" value="Similar to CUE domain-containing protein"/>
    <property type="match status" value="1"/>
</dbReference>
<dbReference type="PROSITE" id="PS51140">
    <property type="entry name" value="CUE"/>
    <property type="match status" value="1"/>
</dbReference>
<dbReference type="InterPro" id="IPR009060">
    <property type="entry name" value="UBA-like_sf"/>
</dbReference>
<evidence type="ECO:0000313" key="3">
    <source>
        <dbReference type="EMBL" id="CCH47001.1"/>
    </source>
</evidence>
<dbReference type="STRING" id="1206466.K0KUV1"/>
<feature type="region of interest" description="Disordered" evidence="1">
    <location>
        <begin position="233"/>
        <end position="303"/>
    </location>
</feature>
<keyword evidence="4" id="KW-1185">Reference proteome</keyword>
<dbReference type="eggNOG" id="KOG0504">
    <property type="taxonomic scope" value="Eukaryota"/>
</dbReference>
<organism evidence="3 4">
    <name type="scientific">Wickerhamomyces ciferrii (strain ATCC 14091 / BCRC 22168 / CBS 111 / JCM 3599 / NBRC 0793 / NRRL Y-1031 F-60-10)</name>
    <name type="common">Yeast</name>
    <name type="synonym">Pichia ciferrii</name>
    <dbReference type="NCBI Taxonomy" id="1206466"/>
    <lineage>
        <taxon>Eukaryota</taxon>
        <taxon>Fungi</taxon>
        <taxon>Dikarya</taxon>
        <taxon>Ascomycota</taxon>
        <taxon>Saccharomycotina</taxon>
        <taxon>Saccharomycetes</taxon>
        <taxon>Phaffomycetales</taxon>
        <taxon>Wickerhamomycetaceae</taxon>
        <taxon>Wickerhamomyces</taxon>
    </lineage>
</organism>
<dbReference type="AlphaFoldDB" id="K0KUV1"/>
<dbReference type="GO" id="GO:0031624">
    <property type="term" value="F:ubiquitin conjugating enzyme binding"/>
    <property type="evidence" value="ECO:0007669"/>
    <property type="project" value="TreeGrafter"/>
</dbReference>
<dbReference type="GO" id="GO:0006511">
    <property type="term" value="P:ubiquitin-dependent protein catabolic process"/>
    <property type="evidence" value="ECO:0007669"/>
    <property type="project" value="TreeGrafter"/>
</dbReference>
<feature type="compositionally biased region" description="Low complexity" evidence="1">
    <location>
        <begin position="130"/>
        <end position="143"/>
    </location>
</feature>
<reference evidence="3 4" key="1">
    <citation type="journal article" date="2012" name="Eukaryot. Cell">
        <title>Draft genome sequence of Wickerhamomyces ciferrii NRRL Y-1031 F-60-10.</title>
        <authorList>
            <person name="Schneider J."/>
            <person name="Andrea H."/>
            <person name="Blom J."/>
            <person name="Jaenicke S."/>
            <person name="Ruckert C."/>
            <person name="Schorsch C."/>
            <person name="Szczepanowski R."/>
            <person name="Farwick M."/>
            <person name="Goesmann A."/>
            <person name="Puhler A."/>
            <person name="Schaffer S."/>
            <person name="Tauch A."/>
            <person name="Kohler T."/>
            <person name="Brinkrolf K."/>
        </authorList>
    </citation>
    <scope>NUCLEOTIDE SEQUENCE [LARGE SCALE GENOMIC DNA]</scope>
    <source>
        <strain evidence="4">ATCC 14091 / BCRC 22168 / CBS 111 / JCM 3599 / NBRC 0793 / NRRL Y-1031 F-60-10</strain>
    </source>
</reference>
<dbReference type="Gene3D" id="1.10.8.10">
    <property type="entry name" value="DNA helicase RuvA subunit, C-terminal domain"/>
    <property type="match status" value="1"/>
</dbReference>
<dbReference type="InterPro" id="IPR041807">
    <property type="entry name" value="Cue5/Don1_CUE"/>
</dbReference>
<dbReference type="GO" id="GO:0043130">
    <property type="term" value="F:ubiquitin binding"/>
    <property type="evidence" value="ECO:0007669"/>
    <property type="project" value="InterPro"/>
</dbReference>
<dbReference type="InParanoid" id="K0KUV1"/>
<dbReference type="Pfam" id="PF02845">
    <property type="entry name" value="CUE"/>
    <property type="match status" value="1"/>
</dbReference>
<feature type="compositionally biased region" description="Low complexity" evidence="1">
    <location>
        <begin position="255"/>
        <end position="268"/>
    </location>
</feature>
<dbReference type="CDD" id="cd14372">
    <property type="entry name" value="CUE_Cue5p_like"/>
    <property type="match status" value="1"/>
</dbReference>
<proteinExistence type="predicted"/>
<feature type="compositionally biased region" description="Basic and acidic residues" evidence="1">
    <location>
        <begin position="412"/>
        <end position="424"/>
    </location>
</feature>
<feature type="domain" description="CUE" evidence="2">
    <location>
        <begin position="157"/>
        <end position="200"/>
    </location>
</feature>
<feature type="region of interest" description="Disordered" evidence="1">
    <location>
        <begin position="332"/>
        <end position="445"/>
    </location>
</feature>
<dbReference type="Proteomes" id="UP000009328">
    <property type="component" value="Unassembled WGS sequence"/>
</dbReference>
<protein>
    <recommendedName>
        <fullName evidence="2">CUE domain-containing protein</fullName>
    </recommendedName>
</protein>
<feature type="compositionally biased region" description="Basic and acidic residues" evidence="1">
    <location>
        <begin position="233"/>
        <end position="246"/>
    </location>
</feature>
<feature type="compositionally biased region" description="Basic and acidic residues" evidence="1">
    <location>
        <begin position="386"/>
        <end position="400"/>
    </location>
</feature>
<dbReference type="FunCoup" id="K0KUV1">
    <property type="interactions" value="86"/>
</dbReference>
<comment type="caution">
    <text evidence="3">The sequence shown here is derived from an EMBL/GenBank/DDBJ whole genome shotgun (WGS) entry which is preliminary data.</text>
</comment>
<feature type="compositionally biased region" description="Low complexity" evidence="1">
    <location>
        <begin position="340"/>
        <end position="354"/>
    </location>
</feature>
<evidence type="ECO:0000256" key="1">
    <source>
        <dbReference type="SAM" id="MobiDB-lite"/>
    </source>
</evidence>
<dbReference type="GO" id="GO:0005737">
    <property type="term" value="C:cytoplasm"/>
    <property type="evidence" value="ECO:0007669"/>
    <property type="project" value="TreeGrafter"/>
</dbReference>
<evidence type="ECO:0000313" key="4">
    <source>
        <dbReference type="Proteomes" id="UP000009328"/>
    </source>
</evidence>
<dbReference type="EMBL" id="CAIF01000296">
    <property type="protein sequence ID" value="CCH47001.1"/>
    <property type="molecule type" value="Genomic_DNA"/>
</dbReference>